<keyword evidence="3" id="KW-1185">Reference proteome</keyword>
<dbReference type="Gene3D" id="1.10.1220.10">
    <property type="entry name" value="Met repressor-like"/>
    <property type="match status" value="1"/>
</dbReference>
<comment type="caution">
    <text evidence="2">The sequence shown here is derived from an EMBL/GenBank/DDBJ whole genome shotgun (WGS) entry which is preliminary data.</text>
</comment>
<dbReference type="SUPFAM" id="SSF47598">
    <property type="entry name" value="Ribbon-helix-helix"/>
    <property type="match status" value="1"/>
</dbReference>
<evidence type="ECO:0008006" key="4">
    <source>
        <dbReference type="Google" id="ProtNLM"/>
    </source>
</evidence>
<evidence type="ECO:0000256" key="1">
    <source>
        <dbReference type="SAM" id="MobiDB-lite"/>
    </source>
</evidence>
<organism evidence="2 3">
    <name type="scientific">Deinococcus petrolearius</name>
    <dbReference type="NCBI Taxonomy" id="1751295"/>
    <lineage>
        <taxon>Bacteria</taxon>
        <taxon>Thermotogati</taxon>
        <taxon>Deinococcota</taxon>
        <taxon>Deinococci</taxon>
        <taxon>Deinococcales</taxon>
        <taxon>Deinococcaceae</taxon>
        <taxon>Deinococcus</taxon>
    </lineage>
</organism>
<reference evidence="3" key="1">
    <citation type="journal article" date="2019" name="Int. J. Syst. Evol. Microbiol.">
        <title>The Global Catalogue of Microorganisms (GCM) 10K type strain sequencing project: providing services to taxonomists for standard genome sequencing and annotation.</title>
        <authorList>
            <consortium name="The Broad Institute Genomics Platform"/>
            <consortium name="The Broad Institute Genome Sequencing Center for Infectious Disease"/>
            <person name="Wu L."/>
            <person name="Ma J."/>
        </authorList>
    </citation>
    <scope>NUCLEOTIDE SEQUENCE [LARGE SCALE GENOMIC DNA]</scope>
    <source>
        <strain evidence="3">CGMCC 1.15053</strain>
    </source>
</reference>
<name>A0ABW1DMR1_9DEIO</name>
<dbReference type="Proteomes" id="UP001595979">
    <property type="component" value="Unassembled WGS sequence"/>
</dbReference>
<protein>
    <recommendedName>
        <fullName evidence="4">Chromosome partitioning protein ParB</fullName>
    </recommendedName>
</protein>
<gene>
    <name evidence="2" type="ORF">ACFPQ6_13165</name>
</gene>
<dbReference type="InterPro" id="IPR010985">
    <property type="entry name" value="Ribbon_hlx_hlx"/>
</dbReference>
<feature type="region of interest" description="Disordered" evidence="1">
    <location>
        <begin position="1"/>
        <end position="32"/>
    </location>
</feature>
<sequence length="84" mass="9278">MTRKETDAKSILGAARRAAEVPRPQLEEAPVQEAPQAPIVGKRVNVAVRAQTHKRLKLLSVQRDMTVQELAEELILRGLEQQGG</sequence>
<dbReference type="RefSeq" id="WP_380050229.1">
    <property type="nucleotide sequence ID" value="NZ_JBHSOH010000016.1"/>
</dbReference>
<dbReference type="InterPro" id="IPR013321">
    <property type="entry name" value="Arc_rbn_hlx_hlx"/>
</dbReference>
<proteinExistence type="predicted"/>
<dbReference type="EMBL" id="JBHSOH010000016">
    <property type="protein sequence ID" value="MFC5849258.1"/>
    <property type="molecule type" value="Genomic_DNA"/>
</dbReference>
<accession>A0ABW1DMR1</accession>
<evidence type="ECO:0000313" key="2">
    <source>
        <dbReference type="EMBL" id="MFC5849258.1"/>
    </source>
</evidence>
<evidence type="ECO:0000313" key="3">
    <source>
        <dbReference type="Proteomes" id="UP001595979"/>
    </source>
</evidence>